<accession>A0ABQ9N2C4</accession>
<evidence type="ECO:0000259" key="2">
    <source>
        <dbReference type="PROSITE" id="PS51840"/>
    </source>
</evidence>
<protein>
    <recommendedName>
        <fullName evidence="2">C2 NT-type domain-containing protein</fullName>
    </recommendedName>
</protein>
<dbReference type="PANTHER" id="PTHR33414:SF2">
    <property type="entry name" value="PROTEIN PLASTID MOVEMENT IMPAIRED 1"/>
    <property type="match status" value="1"/>
</dbReference>
<dbReference type="InterPro" id="IPR019448">
    <property type="entry name" value="NT-C2"/>
</dbReference>
<evidence type="ECO:0000313" key="4">
    <source>
        <dbReference type="Proteomes" id="UP001174677"/>
    </source>
</evidence>
<gene>
    <name evidence="3" type="ORF">P3X46_001890</name>
</gene>
<dbReference type="Proteomes" id="UP001174677">
    <property type="component" value="Chromosome 2"/>
</dbReference>
<dbReference type="InterPro" id="IPR039614">
    <property type="entry name" value="PMI1-like"/>
</dbReference>
<dbReference type="Pfam" id="PF21745">
    <property type="entry name" value="PMI1_PMIR1-2_C"/>
    <property type="match status" value="1"/>
</dbReference>
<feature type="region of interest" description="Disordered" evidence="1">
    <location>
        <begin position="293"/>
        <end position="367"/>
    </location>
</feature>
<comment type="caution">
    <text evidence="3">The sequence shown here is derived from an EMBL/GenBank/DDBJ whole genome shotgun (WGS) entry which is preliminary data.</text>
</comment>
<keyword evidence="4" id="KW-1185">Reference proteome</keyword>
<evidence type="ECO:0000256" key="1">
    <source>
        <dbReference type="SAM" id="MobiDB-lite"/>
    </source>
</evidence>
<feature type="compositionally biased region" description="Low complexity" evidence="1">
    <location>
        <begin position="349"/>
        <end position="362"/>
    </location>
</feature>
<dbReference type="EMBL" id="JARPOI010000002">
    <property type="protein sequence ID" value="KAJ9186299.1"/>
    <property type="molecule type" value="Genomic_DNA"/>
</dbReference>
<sequence>MAAAEHSSQRNSNTQLLEELEALSQSLYQTHSTTNRRTASLALPRTSVPTLASVDETTTAKVNDNSTSRPRFRRMSLSPWRSRPKPDDNGAKPSDQPGAKKLDETATSTEKKGLWNWKPIRALSHIGMQKLTCLFSVEVVAIQGLPASMNGLRLSVCIRKTETKDGAVHTMPSRVSQGAADFEETLFVKCHVYCTSGNGKELKFEPRPFWIYAFAVDAGELDFGRGSVDLSRLIQESMEKNQEGTRIRQWDTSFNLSGKAKGGELVLKLGFQIMEKDGGIDIYSQDDKLKPSKSRNFTSFGRKQSKTSFSIPSPRMSSRSEAWTPPQTKSAADLQGIDDLNLDEPAPVPSSSPSVQKSQVPEPKIEELELPEFDVVDKGVEIQEKEESEENFEAKSASSEVVKEMVHDQVHLTRLNELDSIAQQIKALESMMGEEKIVKIEDESESQGLDADEETVTREFFQMLEDEGINTYKFNQPKTPPLPLGETDDSTDSESKVYLSDLGKGLGCAVQTRNGGYLAAMNPLDTVVARKDTPKLAMQISKPIIIPSHKSMNGFELFQKMAAIGFEELSSQILSLMPMDELIGKTAEQIAFEGIASAIIQGRNKEGASSSAARTIASVKTMANAMNTGRKDRIFTGIWNVDENPLTAEEILAFSLQKIEAMSVEALKIQAEMAEEDAPFDVSPLNEKTSAGGKHNHPLASAIPLEDWIKNYSSSTLDGESGDLETITVAVVVQLRDPLRRYEAVGGPVVALVHAICTDNKEDKYNEEKKFKVTSLHVGGLKLRTGGKNMWDSEKQRVTATQWLVAHGLGKGGKRGKHVLIKGKDLLWSISSRIMADMWLKPMRNPDVKITNKV</sequence>
<feature type="compositionally biased region" description="Polar residues" evidence="1">
    <location>
        <begin position="294"/>
        <end position="330"/>
    </location>
</feature>
<feature type="compositionally biased region" description="Polar residues" evidence="1">
    <location>
        <begin position="47"/>
        <end position="69"/>
    </location>
</feature>
<organism evidence="3 4">
    <name type="scientific">Hevea brasiliensis</name>
    <name type="common">Para rubber tree</name>
    <name type="synonym">Siphonia brasiliensis</name>
    <dbReference type="NCBI Taxonomy" id="3981"/>
    <lineage>
        <taxon>Eukaryota</taxon>
        <taxon>Viridiplantae</taxon>
        <taxon>Streptophyta</taxon>
        <taxon>Embryophyta</taxon>
        <taxon>Tracheophyta</taxon>
        <taxon>Spermatophyta</taxon>
        <taxon>Magnoliopsida</taxon>
        <taxon>eudicotyledons</taxon>
        <taxon>Gunneridae</taxon>
        <taxon>Pentapetalae</taxon>
        <taxon>rosids</taxon>
        <taxon>fabids</taxon>
        <taxon>Malpighiales</taxon>
        <taxon>Euphorbiaceae</taxon>
        <taxon>Crotonoideae</taxon>
        <taxon>Micrandreae</taxon>
        <taxon>Hevea</taxon>
    </lineage>
</organism>
<evidence type="ECO:0000313" key="3">
    <source>
        <dbReference type="EMBL" id="KAJ9186299.1"/>
    </source>
</evidence>
<feature type="compositionally biased region" description="Basic and acidic residues" evidence="1">
    <location>
        <begin position="98"/>
        <end position="108"/>
    </location>
</feature>
<dbReference type="PANTHER" id="PTHR33414">
    <property type="entry name" value="PROTEIN PLASTID MOVEMENT IMPAIRED 1-RELATED 1"/>
    <property type="match status" value="1"/>
</dbReference>
<dbReference type="InterPro" id="IPR048972">
    <property type="entry name" value="PMI1_PMIR1-2_C"/>
</dbReference>
<proteinExistence type="predicted"/>
<feature type="region of interest" description="Disordered" evidence="1">
    <location>
        <begin position="28"/>
        <end position="108"/>
    </location>
</feature>
<dbReference type="Pfam" id="PF10358">
    <property type="entry name" value="NT-C2"/>
    <property type="match status" value="1"/>
</dbReference>
<feature type="region of interest" description="Disordered" evidence="1">
    <location>
        <begin position="472"/>
        <end position="494"/>
    </location>
</feature>
<reference evidence="3" key="1">
    <citation type="journal article" date="2023" name="Plant Biotechnol. J.">
        <title>Chromosome-level wild Hevea brasiliensis genome provides new tools for genomic-assisted breeding and valuable loci to elevate rubber yield.</title>
        <authorList>
            <person name="Cheng H."/>
            <person name="Song X."/>
            <person name="Hu Y."/>
            <person name="Wu T."/>
            <person name="Yang Q."/>
            <person name="An Z."/>
            <person name="Feng S."/>
            <person name="Deng Z."/>
            <person name="Wu W."/>
            <person name="Zeng X."/>
            <person name="Tu M."/>
            <person name="Wang X."/>
            <person name="Huang H."/>
        </authorList>
    </citation>
    <scope>NUCLEOTIDE SEQUENCE</scope>
    <source>
        <strain evidence="3">MT/VB/25A 57/8</strain>
    </source>
</reference>
<name>A0ABQ9N2C4_HEVBR</name>
<dbReference type="PROSITE" id="PS51840">
    <property type="entry name" value="C2_NT"/>
    <property type="match status" value="1"/>
</dbReference>
<feature type="compositionally biased region" description="Polar residues" evidence="1">
    <location>
        <begin position="28"/>
        <end position="38"/>
    </location>
</feature>
<feature type="domain" description="C2 NT-type" evidence="2">
    <location>
        <begin position="123"/>
        <end position="275"/>
    </location>
</feature>